<proteinExistence type="predicted"/>
<organism evidence="1 2">
    <name type="scientific">Hypsibius exemplaris</name>
    <name type="common">Freshwater tardigrade</name>
    <dbReference type="NCBI Taxonomy" id="2072580"/>
    <lineage>
        <taxon>Eukaryota</taxon>
        <taxon>Metazoa</taxon>
        <taxon>Ecdysozoa</taxon>
        <taxon>Tardigrada</taxon>
        <taxon>Eutardigrada</taxon>
        <taxon>Parachela</taxon>
        <taxon>Hypsibioidea</taxon>
        <taxon>Hypsibiidae</taxon>
        <taxon>Hypsibius</taxon>
    </lineage>
</organism>
<gene>
    <name evidence="1" type="ORF">BV898_19397</name>
</gene>
<dbReference type="Proteomes" id="UP000192578">
    <property type="component" value="Unassembled WGS sequence"/>
</dbReference>
<evidence type="ECO:0000313" key="2">
    <source>
        <dbReference type="Proteomes" id="UP000192578"/>
    </source>
</evidence>
<accession>A0A9X6RPE8</accession>
<sequence>MLTEYSSPFNTKAAMKPEMLEEIATRIGEREPHPDFHDYEYAICIDEMKISGRKVFIADRLYGSPAVGWKIITDNAIQNQHVFRNHLVRDPVALLQDYDCRLDIEGNKEIDWHPDAMHGIKNILLRGSGFTAGIFNIDLVRRLWRKEQYTVTSARLAPCLSAIVVQPAEIERQKVWPAVKVYHISCKDDISCRGDVEFKNAPVVSFFSMISKFWSIVNGDVKNGDGSVEWLKDTWLPLYRKLCRAKPVDPKIRTKIITDDTRDSIPVTTASTIRTLDYL</sequence>
<dbReference type="AlphaFoldDB" id="A0A9X6RPE8"/>
<keyword evidence="2" id="KW-1185">Reference proteome</keyword>
<dbReference type="EMBL" id="MTYJ01000506">
    <property type="protein sequence ID" value="OWA55012.1"/>
    <property type="molecule type" value="Genomic_DNA"/>
</dbReference>
<comment type="caution">
    <text evidence="1">The sequence shown here is derived from an EMBL/GenBank/DDBJ whole genome shotgun (WGS) entry which is preliminary data.</text>
</comment>
<protein>
    <submittedName>
        <fullName evidence="1">Uncharacterized protein</fullName>
    </submittedName>
</protein>
<evidence type="ECO:0000313" key="1">
    <source>
        <dbReference type="EMBL" id="OWA55012.1"/>
    </source>
</evidence>
<name>A0A9X6RPE8_HYPEX</name>
<reference evidence="2" key="1">
    <citation type="submission" date="2017-01" db="EMBL/GenBank/DDBJ databases">
        <title>Comparative genomics of anhydrobiosis in the tardigrade Hypsibius dujardini.</title>
        <authorList>
            <person name="Yoshida Y."/>
            <person name="Koutsovoulos G."/>
            <person name="Laetsch D."/>
            <person name="Stevens L."/>
            <person name="Kumar S."/>
            <person name="Horikawa D."/>
            <person name="Ishino K."/>
            <person name="Komine S."/>
            <person name="Tomita M."/>
            <person name="Blaxter M."/>
            <person name="Arakawa K."/>
        </authorList>
    </citation>
    <scope>NUCLEOTIDE SEQUENCE [LARGE SCALE GENOMIC DNA]</scope>
    <source>
        <strain evidence="2">Z151</strain>
    </source>
</reference>